<proteinExistence type="predicted"/>
<dbReference type="RefSeq" id="WP_249657020.1">
    <property type="nucleotide sequence ID" value="NZ_JAMFMA010000002.1"/>
</dbReference>
<accession>A0ABT0PR17</accession>
<protein>
    <submittedName>
        <fullName evidence="1">GYDIA family GHMP kinase</fullName>
    </submittedName>
</protein>
<evidence type="ECO:0000313" key="2">
    <source>
        <dbReference type="Proteomes" id="UP001203607"/>
    </source>
</evidence>
<keyword evidence="2" id="KW-1185">Reference proteome</keyword>
<dbReference type="GO" id="GO:0016301">
    <property type="term" value="F:kinase activity"/>
    <property type="evidence" value="ECO:0007669"/>
    <property type="project" value="UniProtKB-KW"/>
</dbReference>
<name>A0ABT0PR17_9FLAO</name>
<keyword evidence="1" id="KW-0418">Kinase</keyword>
<keyword evidence="1" id="KW-0808">Transferase</keyword>
<dbReference type="InterPro" id="IPR047765">
    <property type="entry name" value="GHMP_GYDIA-like"/>
</dbReference>
<dbReference type="NCBIfam" id="NF040656">
    <property type="entry name" value="GHMP_GYDIA"/>
    <property type="match status" value="1"/>
</dbReference>
<dbReference type="EMBL" id="JAMFMA010000002">
    <property type="protein sequence ID" value="MCL6273830.1"/>
    <property type="molecule type" value="Genomic_DNA"/>
</dbReference>
<dbReference type="Proteomes" id="UP001203607">
    <property type="component" value="Unassembled WGS sequence"/>
</dbReference>
<reference evidence="1 2" key="1">
    <citation type="submission" date="2022-05" db="EMBL/GenBank/DDBJ databases">
        <authorList>
            <person name="Park J.-S."/>
        </authorList>
    </citation>
    <scope>NUCLEOTIDE SEQUENCE [LARGE SCALE GENOMIC DNA]</scope>
    <source>
        <strain evidence="1 2">2012CJ35-5</strain>
    </source>
</reference>
<dbReference type="SUPFAM" id="SSF54211">
    <property type="entry name" value="Ribosomal protein S5 domain 2-like"/>
    <property type="match status" value="1"/>
</dbReference>
<evidence type="ECO:0000313" key="1">
    <source>
        <dbReference type="EMBL" id="MCL6273830.1"/>
    </source>
</evidence>
<gene>
    <name evidence="1" type="ORF">M3P19_07410</name>
</gene>
<organism evidence="1 2">
    <name type="scientific">Flagellimonas spongiicola</name>
    <dbReference type="NCBI Taxonomy" id="2942208"/>
    <lineage>
        <taxon>Bacteria</taxon>
        <taxon>Pseudomonadati</taxon>
        <taxon>Bacteroidota</taxon>
        <taxon>Flavobacteriia</taxon>
        <taxon>Flavobacteriales</taxon>
        <taxon>Flavobacteriaceae</taxon>
        <taxon>Flagellimonas</taxon>
    </lineage>
</organism>
<dbReference type="InterPro" id="IPR014721">
    <property type="entry name" value="Ribsml_uS5_D2-typ_fold_subgr"/>
</dbReference>
<dbReference type="InterPro" id="IPR020568">
    <property type="entry name" value="Ribosomal_Su5_D2-typ_SF"/>
</dbReference>
<comment type="caution">
    <text evidence="1">The sequence shown here is derived from an EMBL/GenBank/DDBJ whole genome shotgun (WGS) entry which is preliminary data.</text>
</comment>
<dbReference type="Gene3D" id="3.30.230.10">
    <property type="match status" value="1"/>
</dbReference>
<sequence length="304" mass="34151">MQHEFYSNGKLLISGEYAILDGAKGLALPTKYGQSLQLKATDTGLLHWKSFNANGKQWFESQFDLPSLEVVLNQADQTTEMLQQILRSCKVLNPDFLTSEKGLSIETHLTFPKDWGLGTSSTLINSIANWAKVDAYKLLGLTFGGSGYDIACAQHNQPLNYKLGPDGPEVELVDFNPVFKDQFFFVYLNQKRNSREAIVKYRNTKTNKSHLVETIASITSQMITCSQLSEFEELMTVHEELLSKVLAEPTVKSQLFGDYPGEIKSLGAWGGDFVLVTGPETYHDYFRNKGYSTILRYSEMILGQ</sequence>